<evidence type="ECO:0008006" key="5">
    <source>
        <dbReference type="Google" id="ProtNLM"/>
    </source>
</evidence>
<feature type="signal peptide" evidence="2">
    <location>
        <begin position="1"/>
        <end position="26"/>
    </location>
</feature>
<feature type="compositionally biased region" description="Polar residues" evidence="1">
    <location>
        <begin position="309"/>
        <end position="321"/>
    </location>
</feature>
<dbReference type="InterPro" id="IPR036514">
    <property type="entry name" value="SGNH_hydro_sf"/>
</dbReference>
<name>A0A840APP4_9HYPH</name>
<organism evidence="3 4">
    <name type="scientific">Kaistia hirudinis</name>
    <dbReference type="NCBI Taxonomy" id="1293440"/>
    <lineage>
        <taxon>Bacteria</taxon>
        <taxon>Pseudomonadati</taxon>
        <taxon>Pseudomonadota</taxon>
        <taxon>Alphaproteobacteria</taxon>
        <taxon>Hyphomicrobiales</taxon>
        <taxon>Kaistiaceae</taxon>
        <taxon>Kaistia</taxon>
    </lineage>
</organism>
<feature type="compositionally biased region" description="Low complexity" evidence="1">
    <location>
        <begin position="50"/>
        <end position="73"/>
    </location>
</feature>
<accession>A0A840APP4</accession>
<dbReference type="InterPro" id="IPR007407">
    <property type="entry name" value="DUF459"/>
</dbReference>
<proteinExistence type="predicted"/>
<evidence type="ECO:0000256" key="1">
    <source>
        <dbReference type="SAM" id="MobiDB-lite"/>
    </source>
</evidence>
<evidence type="ECO:0000313" key="3">
    <source>
        <dbReference type="EMBL" id="MBB3931602.1"/>
    </source>
</evidence>
<evidence type="ECO:0000256" key="2">
    <source>
        <dbReference type="SAM" id="SignalP"/>
    </source>
</evidence>
<dbReference type="SUPFAM" id="SSF52266">
    <property type="entry name" value="SGNH hydrolase"/>
    <property type="match status" value="1"/>
</dbReference>
<dbReference type="GO" id="GO:0016788">
    <property type="term" value="F:hydrolase activity, acting on ester bonds"/>
    <property type="evidence" value="ECO:0007669"/>
    <property type="project" value="UniProtKB-ARBA"/>
</dbReference>
<feature type="chain" id="PRO_5032961661" description="SGNH hydrolase-type esterase domain-containing protein" evidence="2">
    <location>
        <begin position="27"/>
        <end position="416"/>
    </location>
</feature>
<dbReference type="Proteomes" id="UP000553963">
    <property type="component" value="Unassembled WGS sequence"/>
</dbReference>
<feature type="region of interest" description="Disordered" evidence="1">
    <location>
        <begin position="309"/>
        <end position="328"/>
    </location>
</feature>
<reference evidence="3 4" key="1">
    <citation type="submission" date="2020-08" db="EMBL/GenBank/DDBJ databases">
        <title>Genomic Encyclopedia of Type Strains, Phase IV (KMG-IV): sequencing the most valuable type-strain genomes for metagenomic binning, comparative biology and taxonomic classification.</title>
        <authorList>
            <person name="Goeker M."/>
        </authorList>
    </citation>
    <scope>NUCLEOTIDE SEQUENCE [LARGE SCALE GENOMIC DNA]</scope>
    <source>
        <strain evidence="3 4">DSM 25966</strain>
    </source>
</reference>
<dbReference type="AlphaFoldDB" id="A0A840APP4"/>
<keyword evidence="2" id="KW-0732">Signal</keyword>
<keyword evidence="4" id="KW-1185">Reference proteome</keyword>
<feature type="region of interest" description="Disordered" evidence="1">
    <location>
        <begin position="50"/>
        <end position="86"/>
    </location>
</feature>
<dbReference type="Pfam" id="PF04311">
    <property type="entry name" value="DUF459"/>
    <property type="match status" value="1"/>
</dbReference>
<comment type="caution">
    <text evidence="3">The sequence shown here is derived from an EMBL/GenBank/DDBJ whole genome shotgun (WGS) entry which is preliminary data.</text>
</comment>
<dbReference type="RefSeq" id="WP_183399224.1">
    <property type="nucleotide sequence ID" value="NZ_JACIDS010000003.1"/>
</dbReference>
<protein>
    <recommendedName>
        <fullName evidence="5">SGNH hydrolase-type esterase domain-containing protein</fullName>
    </recommendedName>
</protein>
<sequence length="416" mass="44282">MRRARSGLFLVLLAALVGVIAAPASAQSFRGGPTGFLDRLFGREREVAPPADIPDVAPRAGRQPQAGQNPGQAPRKKAPAQPSEPPYAVLDVQPKNADAKRVLVVGDFIAGGLAWGLDQAFADEPRVEILDRTEGSSGFVRDDHYDWAATLPELLSTEKPDMIVVMIGTNDRQQFRTADGRFAPRSEEWQKLYQQRVDRFLLALQSYGKPVYWVGEPPMQSADSAADMAYLNTLFKARSEAVGASFVDIWDGFASEDGKFVSRGPDVDGQMRQLRSGDGINFTKAGRRKLAFYVEREIRQDAGLGSGASTATMLNPNQTTEIGPDGKSRVVGPIVSLTDPPPGAADAALAGGEPTAAASTTGVAYSLTVKGDAPPAPPGRADDFAWKAPRSDEEAAATRKSVVDGIVILPAAAPAQ</sequence>
<evidence type="ECO:0000313" key="4">
    <source>
        <dbReference type="Proteomes" id="UP000553963"/>
    </source>
</evidence>
<dbReference type="EMBL" id="JACIDS010000003">
    <property type="protein sequence ID" value="MBB3931602.1"/>
    <property type="molecule type" value="Genomic_DNA"/>
</dbReference>
<dbReference type="Gene3D" id="3.40.50.1110">
    <property type="entry name" value="SGNH hydrolase"/>
    <property type="match status" value="1"/>
</dbReference>
<gene>
    <name evidence="3" type="ORF">GGR25_002652</name>
</gene>
<dbReference type="CDD" id="cd01829">
    <property type="entry name" value="SGNH_hydrolase_peri2"/>
    <property type="match status" value="1"/>
</dbReference>